<protein>
    <submittedName>
        <fullName evidence="2">Uncharacterized protein</fullName>
    </submittedName>
</protein>
<accession>G4ZVC3</accession>
<dbReference type="EMBL" id="JH159156">
    <property type="protein sequence ID" value="EGZ13747.1"/>
    <property type="molecule type" value="Genomic_DNA"/>
</dbReference>
<sequence>MSVRSPWTCFGTEWRLSVCGVRRRWQRRADSQAQRAPPTAQGLTVQDADGASSTSGEGSSATDEGQDAPECTAAARCTNPCVVLDSGRVLKTCQLHRDLDSARRESYDSTRHPALCRRCRNPRAQVHGRLITLCEYHREEERERCHRLNALTEHTRAGTLVSLIDDEVRIKLKETQDLVREGMASQEAYDGAALVRSQVLDDRVRILERQCGEQQQKMKKLDERTQICIYI</sequence>
<name>G4ZVC3_PHYSP</name>
<dbReference type="InParanoid" id="G4ZVC3"/>
<organism evidence="2 3">
    <name type="scientific">Phytophthora sojae (strain P6497)</name>
    <name type="common">Soybean stem and root rot agent</name>
    <name type="synonym">Phytophthora megasperma f. sp. glycines</name>
    <dbReference type="NCBI Taxonomy" id="1094619"/>
    <lineage>
        <taxon>Eukaryota</taxon>
        <taxon>Sar</taxon>
        <taxon>Stramenopiles</taxon>
        <taxon>Oomycota</taxon>
        <taxon>Peronosporomycetes</taxon>
        <taxon>Peronosporales</taxon>
        <taxon>Peronosporaceae</taxon>
        <taxon>Phytophthora</taxon>
    </lineage>
</organism>
<dbReference type="GeneID" id="20642237"/>
<dbReference type="SMR" id="G4ZVC3"/>
<proteinExistence type="predicted"/>
<dbReference type="AlphaFoldDB" id="G4ZVC3"/>
<gene>
    <name evidence="2" type="ORF">PHYSODRAFT_303161</name>
</gene>
<dbReference type="KEGG" id="psoj:PHYSODRAFT_303161"/>
<feature type="compositionally biased region" description="Low complexity" evidence="1">
    <location>
        <begin position="47"/>
        <end position="63"/>
    </location>
</feature>
<dbReference type="Proteomes" id="UP000002640">
    <property type="component" value="Unassembled WGS sequence"/>
</dbReference>
<evidence type="ECO:0000313" key="2">
    <source>
        <dbReference type="EMBL" id="EGZ13747.1"/>
    </source>
</evidence>
<reference evidence="2 3" key="1">
    <citation type="journal article" date="2006" name="Science">
        <title>Phytophthora genome sequences uncover evolutionary origins and mechanisms of pathogenesis.</title>
        <authorList>
            <person name="Tyler B.M."/>
            <person name="Tripathy S."/>
            <person name="Zhang X."/>
            <person name="Dehal P."/>
            <person name="Jiang R.H."/>
            <person name="Aerts A."/>
            <person name="Arredondo F.D."/>
            <person name="Baxter L."/>
            <person name="Bensasson D."/>
            <person name="Beynon J.L."/>
            <person name="Chapman J."/>
            <person name="Damasceno C.M."/>
            <person name="Dorrance A.E."/>
            <person name="Dou D."/>
            <person name="Dickerman A.W."/>
            <person name="Dubchak I.L."/>
            <person name="Garbelotto M."/>
            <person name="Gijzen M."/>
            <person name="Gordon S.G."/>
            <person name="Govers F."/>
            <person name="Grunwald N.J."/>
            <person name="Huang W."/>
            <person name="Ivors K.L."/>
            <person name="Jones R.W."/>
            <person name="Kamoun S."/>
            <person name="Krampis K."/>
            <person name="Lamour K.H."/>
            <person name="Lee M.K."/>
            <person name="McDonald W.H."/>
            <person name="Medina M."/>
            <person name="Meijer H.J."/>
            <person name="Nordberg E.K."/>
            <person name="Maclean D.J."/>
            <person name="Ospina-Giraldo M.D."/>
            <person name="Morris P.F."/>
            <person name="Phuntumart V."/>
            <person name="Putnam N.H."/>
            <person name="Rash S."/>
            <person name="Rose J.K."/>
            <person name="Sakihama Y."/>
            <person name="Salamov A.A."/>
            <person name="Savidor A."/>
            <person name="Scheuring C.F."/>
            <person name="Smith B.M."/>
            <person name="Sobral B.W."/>
            <person name="Terry A."/>
            <person name="Torto-Alalibo T.A."/>
            <person name="Win J."/>
            <person name="Xu Z."/>
            <person name="Zhang H."/>
            <person name="Grigoriev I.V."/>
            <person name="Rokhsar D.S."/>
            <person name="Boore J.L."/>
        </authorList>
    </citation>
    <scope>NUCLEOTIDE SEQUENCE [LARGE SCALE GENOMIC DNA]</scope>
    <source>
        <strain evidence="2 3">P6497</strain>
    </source>
</reference>
<evidence type="ECO:0000313" key="3">
    <source>
        <dbReference type="Proteomes" id="UP000002640"/>
    </source>
</evidence>
<dbReference type="RefSeq" id="XP_009531176.1">
    <property type="nucleotide sequence ID" value="XM_009532881.1"/>
</dbReference>
<keyword evidence="3" id="KW-1185">Reference proteome</keyword>
<evidence type="ECO:0000256" key="1">
    <source>
        <dbReference type="SAM" id="MobiDB-lite"/>
    </source>
</evidence>
<feature type="region of interest" description="Disordered" evidence="1">
    <location>
        <begin position="29"/>
        <end position="67"/>
    </location>
</feature>